<feature type="region of interest" description="Disordered" evidence="1">
    <location>
        <begin position="171"/>
        <end position="214"/>
    </location>
</feature>
<evidence type="ECO:0000256" key="1">
    <source>
        <dbReference type="SAM" id="MobiDB-lite"/>
    </source>
</evidence>
<dbReference type="Proteomes" id="UP001166286">
    <property type="component" value="Unassembled WGS sequence"/>
</dbReference>
<name>A0AA39R2Z0_9LECA</name>
<comment type="caution">
    <text evidence="2">The sequence shown here is derived from an EMBL/GenBank/DDBJ whole genome shotgun (WGS) entry which is preliminary data.</text>
</comment>
<feature type="region of interest" description="Disordered" evidence="1">
    <location>
        <begin position="97"/>
        <end position="158"/>
    </location>
</feature>
<evidence type="ECO:0000313" key="3">
    <source>
        <dbReference type="Proteomes" id="UP001166286"/>
    </source>
</evidence>
<evidence type="ECO:0000313" key="2">
    <source>
        <dbReference type="EMBL" id="KAK0512859.1"/>
    </source>
</evidence>
<feature type="compositionally biased region" description="Low complexity" evidence="1">
    <location>
        <begin position="148"/>
        <end position="158"/>
    </location>
</feature>
<accession>A0AA39R2Z0</accession>
<reference evidence="2" key="1">
    <citation type="submission" date="2023-03" db="EMBL/GenBank/DDBJ databases">
        <title>Complete genome of Cladonia borealis.</title>
        <authorList>
            <person name="Park H."/>
        </authorList>
    </citation>
    <scope>NUCLEOTIDE SEQUENCE</scope>
    <source>
        <strain evidence="2">ANT050790</strain>
    </source>
</reference>
<gene>
    <name evidence="2" type="ORF">JMJ35_004876</name>
</gene>
<organism evidence="2 3">
    <name type="scientific">Cladonia borealis</name>
    <dbReference type="NCBI Taxonomy" id="184061"/>
    <lineage>
        <taxon>Eukaryota</taxon>
        <taxon>Fungi</taxon>
        <taxon>Dikarya</taxon>
        <taxon>Ascomycota</taxon>
        <taxon>Pezizomycotina</taxon>
        <taxon>Lecanoromycetes</taxon>
        <taxon>OSLEUM clade</taxon>
        <taxon>Lecanoromycetidae</taxon>
        <taxon>Lecanorales</taxon>
        <taxon>Lecanorineae</taxon>
        <taxon>Cladoniaceae</taxon>
        <taxon>Cladonia</taxon>
    </lineage>
</organism>
<proteinExistence type="predicted"/>
<dbReference type="EMBL" id="JAFEKC020000009">
    <property type="protein sequence ID" value="KAK0512859.1"/>
    <property type="molecule type" value="Genomic_DNA"/>
</dbReference>
<protein>
    <submittedName>
        <fullName evidence="2">Uncharacterized protein</fullName>
    </submittedName>
</protein>
<dbReference type="AlphaFoldDB" id="A0AA39R2Z0"/>
<keyword evidence="3" id="KW-1185">Reference proteome</keyword>
<feature type="compositionally biased region" description="Low complexity" evidence="1">
    <location>
        <begin position="99"/>
        <end position="113"/>
    </location>
</feature>
<sequence>MIDLMALNPNYVAQYPQLASYSPGGPSIDLSDAECDYDSKSLVAPEITETPDPIPTISAQTTIIVNGCFHPGACPTQAALGAIPDAGVPIATAVPDNAPTSGLSPPLGALPPTISGPVAPPNGLPADTNPPTSPSTFAPDAASATQINPLPYNPNSLSPEQLSQLLQALQPAPPDVVPNGPVSIAQTSNTPAPNVRAPGYSAVDGSPPYNPNNLSPVQLSQLHEALQPNPPNAPPPSASVAGTLEASGPPFQNSITAAGVPLANLASLTISIAPAASALVVNGITSTLSSGDRIITVGSQLITPNAASVYVIAGQSVTPGGSAIVVGGSEQNSAVITNADVSPAVYTVGGQMLTPNPTAFSIQGTMISADGPGVTIAGTPVLLETSGILKIGTSIASVGKVEVAVGKTSPEVYTVGGQVFAPNPTAFPIDGTILSAGGPGATISGTPVILEPSGILKIGTGIDRIDNVAIAASIGAPAVYIVGGQSFTPNPTEFDVGGTTIFVGGPGVAISGTPISLESSGTLVKLKSNKTACTKSTILTSVSPLGPIILDTSLQSQNVFYT</sequence>